<comment type="function">
    <text evidence="8">Serine hydrolase involved in the detoxification of formaldehyde.</text>
</comment>
<evidence type="ECO:0000256" key="1">
    <source>
        <dbReference type="ARBA" id="ARBA00005622"/>
    </source>
</evidence>
<sequence length="283" mass="31885">MTTINRTSSKSCFGGKVEFYKHSSSSCNCEMSFSIFIPQEASTENKLPVLYWLSGLECTEKNFMEKSGAQRCAAENSVIIVAPDTSPRGCNIEGEDESWDFGSSAGFYVNATQEKWKNHYNMYDYVVTELPKVIAANFPVNDKKSISGHSMGGHGAMMIAIRNPEEYYSVSAFAPICAPSLCPWGEKAFGGYLGDDKNTWKMYDSNCLVETATQKIPILIEMGACDPFRETQLHLETFHETCQKHEYPLTANIHEGYDHSYYFVASFIEKHIEYHAQHLRSLS</sequence>
<dbReference type="EC" id="3.1.2.12" evidence="2 6"/>
<name>A0A5S9ISW9_UABAM</name>
<evidence type="ECO:0000256" key="7">
    <source>
        <dbReference type="PIRSR" id="PIRSR614186-1"/>
    </source>
</evidence>
<dbReference type="GO" id="GO:0005829">
    <property type="term" value="C:cytosol"/>
    <property type="evidence" value="ECO:0007669"/>
    <property type="project" value="TreeGrafter"/>
</dbReference>
<evidence type="ECO:0000256" key="3">
    <source>
        <dbReference type="ARBA" id="ARBA00022487"/>
    </source>
</evidence>
<evidence type="ECO:0000256" key="5">
    <source>
        <dbReference type="ARBA" id="ARBA00047590"/>
    </source>
</evidence>
<accession>A0A5S9ISW9</accession>
<dbReference type="FunFam" id="3.40.50.1820:FF:000002">
    <property type="entry name" value="S-formylglutathione hydrolase"/>
    <property type="match status" value="1"/>
</dbReference>
<dbReference type="EMBL" id="AP019860">
    <property type="protein sequence ID" value="BBM87026.1"/>
    <property type="molecule type" value="Genomic_DNA"/>
</dbReference>
<reference evidence="9 10" key="1">
    <citation type="submission" date="2019-08" db="EMBL/GenBank/DDBJ databases">
        <title>Complete genome sequence of Candidatus Uab amorphum.</title>
        <authorList>
            <person name="Shiratori T."/>
            <person name="Suzuki S."/>
            <person name="Kakizawa Y."/>
            <person name="Ishida K."/>
        </authorList>
    </citation>
    <scope>NUCLEOTIDE SEQUENCE [LARGE SCALE GENOMIC DNA]</scope>
    <source>
        <strain evidence="9 10">SRT547</strain>
    </source>
</reference>
<comment type="similarity">
    <text evidence="1 8">Belongs to the esterase D family.</text>
</comment>
<dbReference type="KEGG" id="uam:UABAM_05428"/>
<dbReference type="PANTHER" id="PTHR10061">
    <property type="entry name" value="S-FORMYLGLUTATHIONE HYDROLASE"/>
    <property type="match status" value="1"/>
</dbReference>
<organism evidence="9 10">
    <name type="scientific">Uabimicrobium amorphum</name>
    <dbReference type="NCBI Taxonomy" id="2596890"/>
    <lineage>
        <taxon>Bacteria</taxon>
        <taxon>Pseudomonadati</taxon>
        <taxon>Planctomycetota</taxon>
        <taxon>Candidatus Uabimicrobiia</taxon>
        <taxon>Candidatus Uabimicrobiales</taxon>
        <taxon>Candidatus Uabimicrobiaceae</taxon>
        <taxon>Candidatus Uabimicrobium</taxon>
    </lineage>
</organism>
<dbReference type="NCBIfam" id="TIGR02821">
    <property type="entry name" value="fghA_ester_D"/>
    <property type="match status" value="1"/>
</dbReference>
<evidence type="ECO:0000256" key="4">
    <source>
        <dbReference type="ARBA" id="ARBA00022801"/>
    </source>
</evidence>
<evidence type="ECO:0000313" key="9">
    <source>
        <dbReference type="EMBL" id="BBM87026.1"/>
    </source>
</evidence>
<dbReference type="PANTHER" id="PTHR10061:SF0">
    <property type="entry name" value="S-FORMYLGLUTATHIONE HYDROLASE"/>
    <property type="match status" value="1"/>
</dbReference>
<dbReference type="RefSeq" id="WP_151971060.1">
    <property type="nucleotide sequence ID" value="NZ_AP019860.1"/>
</dbReference>
<keyword evidence="4 8" id="KW-0378">Hydrolase</keyword>
<proteinExistence type="inferred from homology"/>
<gene>
    <name evidence="9" type="ORF">UABAM_05428</name>
</gene>
<dbReference type="GO" id="GO:0052689">
    <property type="term" value="F:carboxylic ester hydrolase activity"/>
    <property type="evidence" value="ECO:0007669"/>
    <property type="project" value="UniProtKB-KW"/>
</dbReference>
<dbReference type="OrthoDB" id="184858at2"/>
<dbReference type="SUPFAM" id="SSF53474">
    <property type="entry name" value="alpha/beta-Hydrolases"/>
    <property type="match status" value="1"/>
</dbReference>
<evidence type="ECO:0000256" key="8">
    <source>
        <dbReference type="RuleBase" id="RU363068"/>
    </source>
</evidence>
<dbReference type="Pfam" id="PF00756">
    <property type="entry name" value="Esterase"/>
    <property type="match status" value="1"/>
</dbReference>
<evidence type="ECO:0000313" key="10">
    <source>
        <dbReference type="Proteomes" id="UP000326354"/>
    </source>
</evidence>
<feature type="active site" description="Charge relay system" evidence="7">
    <location>
        <position position="226"/>
    </location>
</feature>
<evidence type="ECO:0000256" key="6">
    <source>
        <dbReference type="NCBIfam" id="TIGR02821"/>
    </source>
</evidence>
<keyword evidence="10" id="KW-1185">Reference proteome</keyword>
<comment type="catalytic activity">
    <reaction evidence="5 8">
        <text>S-formylglutathione + H2O = formate + glutathione + H(+)</text>
        <dbReference type="Rhea" id="RHEA:14961"/>
        <dbReference type="ChEBI" id="CHEBI:15377"/>
        <dbReference type="ChEBI" id="CHEBI:15378"/>
        <dbReference type="ChEBI" id="CHEBI:15740"/>
        <dbReference type="ChEBI" id="CHEBI:57688"/>
        <dbReference type="ChEBI" id="CHEBI:57925"/>
        <dbReference type="EC" id="3.1.2.12"/>
    </reaction>
</comment>
<dbReference type="Proteomes" id="UP000326354">
    <property type="component" value="Chromosome"/>
</dbReference>
<keyword evidence="3 8" id="KW-0719">Serine esterase</keyword>
<dbReference type="InterPro" id="IPR014186">
    <property type="entry name" value="S-formylglutathione_hydrol"/>
</dbReference>
<evidence type="ECO:0000256" key="2">
    <source>
        <dbReference type="ARBA" id="ARBA00012479"/>
    </source>
</evidence>
<dbReference type="InterPro" id="IPR029058">
    <property type="entry name" value="AB_hydrolase_fold"/>
</dbReference>
<dbReference type="AlphaFoldDB" id="A0A5S9ISW9"/>
<protein>
    <recommendedName>
        <fullName evidence="2 6">S-formylglutathione hydrolase</fullName>
        <ecNumber evidence="2 6">3.1.2.12</ecNumber>
    </recommendedName>
</protein>
<feature type="active site" description="Charge relay system" evidence="7">
    <location>
        <position position="259"/>
    </location>
</feature>
<dbReference type="GO" id="GO:0018738">
    <property type="term" value="F:S-formylglutathione hydrolase activity"/>
    <property type="evidence" value="ECO:0007669"/>
    <property type="project" value="UniProtKB-UniRule"/>
</dbReference>
<dbReference type="Gene3D" id="3.40.50.1820">
    <property type="entry name" value="alpha/beta hydrolase"/>
    <property type="match status" value="1"/>
</dbReference>
<feature type="active site" description="Charge relay system" evidence="7">
    <location>
        <position position="150"/>
    </location>
</feature>
<dbReference type="InterPro" id="IPR000801">
    <property type="entry name" value="Esterase-like"/>
</dbReference>
<dbReference type="GO" id="GO:0046294">
    <property type="term" value="P:formaldehyde catabolic process"/>
    <property type="evidence" value="ECO:0007669"/>
    <property type="project" value="InterPro"/>
</dbReference>